<evidence type="ECO:0000256" key="3">
    <source>
        <dbReference type="ARBA" id="ARBA00022801"/>
    </source>
</evidence>
<dbReference type="Gene3D" id="2.10.109.10">
    <property type="entry name" value="Umud Fragment, subunit A"/>
    <property type="match status" value="1"/>
</dbReference>
<protein>
    <recommendedName>
        <fullName evidence="7">Peptidase S24/S26A/S26B/S26C domain-containing protein</fullName>
    </recommendedName>
</protein>
<comment type="similarity">
    <text evidence="1">Belongs to the peptidase S24 family.</text>
</comment>
<feature type="domain" description="Peptidase S24/S26A/S26B/S26C" evidence="7">
    <location>
        <begin position="22"/>
        <end position="135"/>
    </location>
</feature>
<keyword evidence="6" id="KW-0742">SOS response</keyword>
<sequence>MMKTTHPTPLRKNSDAKFKIGGKVSCGFPSPAYDHQQPELSLDQLVGLGPRSSLFILEAAGDSMRDHGIYDGDALVVDKAKEAKEGDIVVAVIDSEFLVKQVGRMADGTPALISGNAAYPPIAIGEDQSLLIWAVCTWNLHRLSK</sequence>
<dbReference type="GO" id="GO:0006281">
    <property type="term" value="P:DNA repair"/>
    <property type="evidence" value="ECO:0007669"/>
    <property type="project" value="UniProtKB-KW"/>
</dbReference>
<dbReference type="GO" id="GO:0003677">
    <property type="term" value="F:DNA binding"/>
    <property type="evidence" value="ECO:0007669"/>
    <property type="project" value="InterPro"/>
</dbReference>
<dbReference type="CDD" id="cd06529">
    <property type="entry name" value="S24_LexA-like"/>
    <property type="match status" value="1"/>
</dbReference>
<dbReference type="InterPro" id="IPR006197">
    <property type="entry name" value="Peptidase_S24_LexA"/>
</dbReference>
<gene>
    <name evidence="8" type="ORF">LCGC14_0282580</name>
</gene>
<dbReference type="GO" id="GO:0009432">
    <property type="term" value="P:SOS response"/>
    <property type="evidence" value="ECO:0007669"/>
    <property type="project" value="UniProtKB-KW"/>
</dbReference>
<dbReference type="InterPro" id="IPR015927">
    <property type="entry name" value="Peptidase_S24_S26A/B/C"/>
</dbReference>
<dbReference type="Pfam" id="PF00717">
    <property type="entry name" value="Peptidase_S24"/>
    <property type="match status" value="1"/>
</dbReference>
<keyword evidence="3" id="KW-0378">Hydrolase</keyword>
<evidence type="ECO:0000256" key="6">
    <source>
        <dbReference type="ARBA" id="ARBA00023236"/>
    </source>
</evidence>
<dbReference type="PANTHER" id="PTHR33516">
    <property type="entry name" value="LEXA REPRESSOR"/>
    <property type="match status" value="1"/>
</dbReference>
<proteinExistence type="inferred from homology"/>
<evidence type="ECO:0000313" key="8">
    <source>
        <dbReference type="EMBL" id="KKN85089.1"/>
    </source>
</evidence>
<organism evidence="8">
    <name type="scientific">marine sediment metagenome</name>
    <dbReference type="NCBI Taxonomy" id="412755"/>
    <lineage>
        <taxon>unclassified sequences</taxon>
        <taxon>metagenomes</taxon>
        <taxon>ecological metagenomes</taxon>
    </lineage>
</organism>
<keyword evidence="2" id="KW-0227">DNA damage</keyword>
<dbReference type="SUPFAM" id="SSF51306">
    <property type="entry name" value="LexA/Signal peptidase"/>
    <property type="match status" value="1"/>
</dbReference>
<dbReference type="InterPro" id="IPR039418">
    <property type="entry name" value="LexA-like"/>
</dbReference>
<evidence type="ECO:0000259" key="7">
    <source>
        <dbReference type="Pfam" id="PF00717"/>
    </source>
</evidence>
<keyword evidence="5" id="KW-0234">DNA repair</keyword>
<dbReference type="PANTHER" id="PTHR33516:SF2">
    <property type="entry name" value="LEXA REPRESSOR-RELATED"/>
    <property type="match status" value="1"/>
</dbReference>
<keyword evidence="4" id="KW-0068">Autocatalytic cleavage</keyword>
<evidence type="ECO:0000256" key="1">
    <source>
        <dbReference type="ARBA" id="ARBA00007484"/>
    </source>
</evidence>
<dbReference type="AlphaFoldDB" id="A0A0F9U0J2"/>
<evidence type="ECO:0000256" key="4">
    <source>
        <dbReference type="ARBA" id="ARBA00022813"/>
    </source>
</evidence>
<reference evidence="8" key="1">
    <citation type="journal article" date="2015" name="Nature">
        <title>Complex archaea that bridge the gap between prokaryotes and eukaryotes.</title>
        <authorList>
            <person name="Spang A."/>
            <person name="Saw J.H."/>
            <person name="Jorgensen S.L."/>
            <person name="Zaremba-Niedzwiedzka K."/>
            <person name="Martijn J."/>
            <person name="Lind A.E."/>
            <person name="van Eijk R."/>
            <person name="Schleper C."/>
            <person name="Guy L."/>
            <person name="Ettema T.J."/>
        </authorList>
    </citation>
    <scope>NUCLEOTIDE SEQUENCE</scope>
</reference>
<comment type="caution">
    <text evidence="8">The sequence shown here is derived from an EMBL/GenBank/DDBJ whole genome shotgun (WGS) entry which is preliminary data.</text>
</comment>
<dbReference type="EMBL" id="LAZR01000163">
    <property type="protein sequence ID" value="KKN85089.1"/>
    <property type="molecule type" value="Genomic_DNA"/>
</dbReference>
<dbReference type="GO" id="GO:0006355">
    <property type="term" value="P:regulation of DNA-templated transcription"/>
    <property type="evidence" value="ECO:0007669"/>
    <property type="project" value="InterPro"/>
</dbReference>
<evidence type="ECO:0000256" key="2">
    <source>
        <dbReference type="ARBA" id="ARBA00022763"/>
    </source>
</evidence>
<dbReference type="PRINTS" id="PR00726">
    <property type="entry name" value="LEXASERPTASE"/>
</dbReference>
<evidence type="ECO:0000256" key="5">
    <source>
        <dbReference type="ARBA" id="ARBA00023204"/>
    </source>
</evidence>
<dbReference type="InterPro" id="IPR050077">
    <property type="entry name" value="LexA_repressor"/>
</dbReference>
<dbReference type="NCBIfam" id="NF007621">
    <property type="entry name" value="PRK10276.1"/>
    <property type="match status" value="1"/>
</dbReference>
<accession>A0A0F9U0J2</accession>
<dbReference type="GO" id="GO:0016787">
    <property type="term" value="F:hydrolase activity"/>
    <property type="evidence" value="ECO:0007669"/>
    <property type="project" value="UniProtKB-KW"/>
</dbReference>
<name>A0A0F9U0J2_9ZZZZ</name>
<dbReference type="InterPro" id="IPR036286">
    <property type="entry name" value="LexA/Signal_pep-like_sf"/>
</dbReference>